<dbReference type="InterPro" id="IPR000719">
    <property type="entry name" value="Prot_kinase_dom"/>
</dbReference>
<evidence type="ECO:0000313" key="2">
    <source>
        <dbReference type="EMBL" id="SEK12135.1"/>
    </source>
</evidence>
<dbReference type="RefSeq" id="WP_074986867.1">
    <property type="nucleotide sequence ID" value="NZ_CADFGN010000016.1"/>
</dbReference>
<dbReference type="SUPFAM" id="SSF55781">
    <property type="entry name" value="GAF domain-like"/>
    <property type="match status" value="1"/>
</dbReference>
<dbReference type="SMART" id="SM00065">
    <property type="entry name" value="GAF"/>
    <property type="match status" value="1"/>
</dbReference>
<dbReference type="InterPro" id="IPR003594">
    <property type="entry name" value="HATPase_dom"/>
</dbReference>
<dbReference type="Pfam" id="PF07568">
    <property type="entry name" value="HisKA_2"/>
    <property type="match status" value="1"/>
</dbReference>
<dbReference type="Pfam" id="PF00069">
    <property type="entry name" value="Pkinase"/>
    <property type="match status" value="1"/>
</dbReference>
<dbReference type="Proteomes" id="UP000183529">
    <property type="component" value="Unassembled WGS sequence"/>
</dbReference>
<dbReference type="SUPFAM" id="SSF52540">
    <property type="entry name" value="P-loop containing nucleoside triphosphate hydrolases"/>
    <property type="match status" value="1"/>
</dbReference>
<dbReference type="SMART" id="SM00220">
    <property type="entry name" value="S_TKc"/>
    <property type="match status" value="1"/>
</dbReference>
<reference evidence="2 3" key="1">
    <citation type="submission" date="2016-10" db="EMBL/GenBank/DDBJ databases">
        <authorList>
            <person name="Varghese N."/>
            <person name="Submissions S."/>
        </authorList>
    </citation>
    <scope>NUCLEOTIDE SEQUENCE [LARGE SCALE GENOMIC DNA]</scope>
    <source>
        <strain evidence="2 3">LMG 22274</strain>
    </source>
</reference>
<feature type="domain" description="Protein kinase" evidence="1">
    <location>
        <begin position="1"/>
        <end position="268"/>
    </location>
</feature>
<dbReference type="PANTHER" id="PTHR43642">
    <property type="entry name" value="HYBRID SIGNAL TRANSDUCTION HISTIDINE KINASE G"/>
    <property type="match status" value="1"/>
</dbReference>
<dbReference type="Pfam" id="PF01590">
    <property type="entry name" value="GAF"/>
    <property type="match status" value="1"/>
</dbReference>
<dbReference type="GO" id="GO:0004672">
    <property type="term" value="F:protein kinase activity"/>
    <property type="evidence" value="ECO:0007669"/>
    <property type="project" value="InterPro"/>
</dbReference>
<dbReference type="InterPro" id="IPR041664">
    <property type="entry name" value="AAA_16"/>
</dbReference>
<dbReference type="Gene3D" id="3.30.450.40">
    <property type="match status" value="1"/>
</dbReference>
<dbReference type="EMBL" id="FNZM01000021">
    <property type="protein sequence ID" value="SEK12135.1"/>
    <property type="molecule type" value="Genomic_DNA"/>
</dbReference>
<accession>A0AAQ1GME3</accession>
<dbReference type="InterPro" id="IPR029016">
    <property type="entry name" value="GAF-like_dom_sf"/>
</dbReference>
<dbReference type="PROSITE" id="PS50011">
    <property type="entry name" value="PROTEIN_KINASE_DOM"/>
    <property type="match status" value="1"/>
</dbReference>
<organism evidence="2 3">
    <name type="scientific">Paraburkholderia tropica</name>
    <dbReference type="NCBI Taxonomy" id="92647"/>
    <lineage>
        <taxon>Bacteria</taxon>
        <taxon>Pseudomonadati</taxon>
        <taxon>Pseudomonadota</taxon>
        <taxon>Betaproteobacteria</taxon>
        <taxon>Burkholderiales</taxon>
        <taxon>Burkholderiaceae</taxon>
        <taxon>Paraburkholderia</taxon>
    </lineage>
</organism>
<proteinExistence type="predicted"/>
<dbReference type="SUPFAM" id="SSF56112">
    <property type="entry name" value="Protein kinase-like (PK-like)"/>
    <property type="match status" value="1"/>
</dbReference>
<protein>
    <submittedName>
        <fullName evidence="2">Predicted ATPase</fullName>
    </submittedName>
</protein>
<dbReference type="InterPro" id="IPR036890">
    <property type="entry name" value="HATPase_C_sf"/>
</dbReference>
<dbReference type="InterPro" id="IPR027417">
    <property type="entry name" value="P-loop_NTPase"/>
</dbReference>
<comment type="caution">
    <text evidence="2">The sequence shown here is derived from an EMBL/GenBank/DDBJ whole genome shotgun (WGS) entry which is preliminary data.</text>
</comment>
<dbReference type="Pfam" id="PF13191">
    <property type="entry name" value="AAA_16"/>
    <property type="match status" value="1"/>
</dbReference>
<dbReference type="PANTHER" id="PTHR43642:SF1">
    <property type="entry name" value="HYBRID SIGNAL TRANSDUCTION HISTIDINE KINASE G"/>
    <property type="match status" value="1"/>
</dbReference>
<name>A0AAQ1GME3_9BURK</name>
<evidence type="ECO:0000313" key="3">
    <source>
        <dbReference type="Proteomes" id="UP000183529"/>
    </source>
</evidence>
<dbReference type="InterPro" id="IPR011495">
    <property type="entry name" value="Sig_transdc_His_kin_sub2_dim/P"/>
</dbReference>
<dbReference type="Gene3D" id="3.40.50.300">
    <property type="entry name" value="P-loop containing nucleotide triphosphate hydrolases"/>
    <property type="match status" value="1"/>
</dbReference>
<dbReference type="Gene3D" id="1.10.510.10">
    <property type="entry name" value="Transferase(Phosphotransferase) domain 1"/>
    <property type="match status" value="1"/>
</dbReference>
<dbReference type="SUPFAM" id="SSF55874">
    <property type="entry name" value="ATPase domain of HSP90 chaperone/DNA topoisomerase II/histidine kinase"/>
    <property type="match status" value="1"/>
</dbReference>
<dbReference type="GO" id="GO:0005524">
    <property type="term" value="F:ATP binding"/>
    <property type="evidence" value="ECO:0007669"/>
    <property type="project" value="InterPro"/>
</dbReference>
<dbReference type="Pfam" id="PF02518">
    <property type="entry name" value="HATPase_c"/>
    <property type="match status" value="1"/>
</dbReference>
<dbReference type="InterPro" id="IPR003018">
    <property type="entry name" value="GAF"/>
</dbReference>
<dbReference type="Gene3D" id="3.30.565.10">
    <property type="entry name" value="Histidine kinase-like ATPase, C-terminal domain"/>
    <property type="match status" value="1"/>
</dbReference>
<dbReference type="InterPro" id="IPR011009">
    <property type="entry name" value="Kinase-like_dom_sf"/>
</dbReference>
<evidence type="ECO:0000259" key="1">
    <source>
        <dbReference type="PROSITE" id="PS50011"/>
    </source>
</evidence>
<gene>
    <name evidence="2" type="ORF">SAMN05216550_121107</name>
</gene>
<sequence length="1663" mass="181867">MTRDREDAIRLGDDGLFVLARVADGASANPDAPARLVVFPTSPQPSTHTLAMLENAWAWRARLDSPRLTQPLDFVREGMTATLALLDPGGVPLSTLDLRAFTHAQIMTIAANVAQALDALHRRELVHNDLRPEHVLVDPATLAVALTGFGLTASPTPVGNVAAPPLMVAQALPYLAPERTGLVNRQVDARADLYALGIVTGWMLTGRFPYAAASPGEWLYCHTASVPVPLRDWLPALPETLDLLVARLLAKAAEDRYQTARGVEHDLRECADRLRGSGAFAPFRLGSADTDDRLLIPDRLYGRAAELDALTQAFERVARDGSTECVFISGYSGIGKSSLVEDFHRSMTRGRFASGKFDQHRRNVPYATIAQCLEQLLQRILRDEPREQARWRKRIQQALGPHGRLLVDLLPSLEQLVGPQSAVAEAPPHEALTRFVAVLTRCIAAFAGAGQPLVLFLDDLQWLDAGTQSILEALGRGAGNDALLIVGAYRENEVGAAHPLAHVIADLRARGARVSDLLLAPLTVDDIERLVRDATRSDTAASGQFARLMFERTGGNPFFAVQYLHALADDGYLRFDDTARHWVWSVEQIAQRAFPESVVDLMIGKIERLSAPTQRLLTDFACVGATASRTVLASVHDRTAAQIDATLAEAVEQGLVYRRAHAYAFVHDRVQEAAYALLGPHERVAAHGRIGRRLDLDDADPELDRTIFDIVNQYNRALSAIDDAALRLRVGLLNLRAAQRARAASAYATALNYLVAGSEILDETAWQTHYREKFSLELLLAECTFLAGNPGDAESRLRALAALARSIPEKAAVAFLRITLHTALDEMSVAVDICLHYLREVGVDWSAHPERAAAHAEYAKVAARVRERSIMAMLDNPTLADETLEATLNVFTAVLPPAFFTDENLVCLVLARMANLSMEHGNAGASSLGFAYLGMVAGPVFGDYPGGYEFGKLGMALVDEKGLDQFRARVYMCFSYHVMPWTQPIGHSLPILQRAFEVATESGDLTYIGFSSCCLVTTLLAASTPLAEVEARALERLHVVREAGFGLIVDIINAQLALIRDLRGTSPWFGSPDADYADTAALENHFEHNRALDIAACWYWIRQQQARYFAGDIEGALAAGARAAPLVWTSSGHFELAEYHFFSALAGLRSAQTVDAALEAHVSKVQAWAASCPANFEARAALLEAELACVRGAEMEAMRLYERAIDSARANRLLHVEALAAERAGHFYLARGFAAIAPVYLRRAREAYESWGASARVAALDAAHPQLAFDAPRAVTPDAAANLLDVESVVRASQAISSERVLDRLMHTLMTIVLEHTGARRALLVLPHEERLHVEAEAREGGEVRIGRQPGTPRTLPLTMLNACLRTHDALLVDDACAHNPFAADEYFQDRVSRSVLCLPLVKQTRVIGALYLENELAPGVFTPPRMTVLRLLASQAAISLENASLEQVEALLEEKDALLHEVHHRVKNNLQLISSLLNLQGARVPDRAVAELFQESRNRVRSMAMVHENLYRAGNFARIDMAPHIRNLCAHLARVYEMSQSGVVLDVKVDDVQLDMNRAIACGMIVNELVSNALKHAFPQGRRGNLRVTLSLDDTVEHAPRHADAAPRCILSVADDGVGLPVAFAIEEVDSLGLQLVHDLSRQLRGVIDISRHGGTCFAIQF</sequence>
<dbReference type="InterPro" id="IPR053159">
    <property type="entry name" value="Hybrid_Histidine_Kinase"/>
</dbReference>